<proteinExistence type="predicted"/>
<evidence type="ECO:0000313" key="2">
    <source>
        <dbReference type="Proteomes" id="UP000316093"/>
    </source>
</evidence>
<gene>
    <name evidence="1" type="ORF">FIV34_02515</name>
</gene>
<dbReference type="OrthoDB" id="1043330at2"/>
<evidence type="ECO:0000313" key="1">
    <source>
        <dbReference type="EMBL" id="QDE38151.1"/>
    </source>
</evidence>
<name>A0A4Y5YYY9_9GAMM</name>
<dbReference type="InterPro" id="IPR024510">
    <property type="entry name" value="DUF2589"/>
</dbReference>
<dbReference type="AlphaFoldDB" id="A0A4Y5YYY9"/>
<protein>
    <submittedName>
        <fullName evidence="1">DUF2589 domain-containing protein</fullName>
    </submittedName>
</protein>
<keyword evidence="2" id="KW-1185">Reference proteome</keyword>
<organism evidence="1 2">
    <name type="scientific">Luteibacter pinisoli</name>
    <dbReference type="NCBI Taxonomy" id="2589080"/>
    <lineage>
        <taxon>Bacteria</taxon>
        <taxon>Pseudomonadati</taxon>
        <taxon>Pseudomonadota</taxon>
        <taxon>Gammaproteobacteria</taxon>
        <taxon>Lysobacterales</taxon>
        <taxon>Rhodanobacteraceae</taxon>
        <taxon>Luteibacter</taxon>
    </lineage>
</organism>
<dbReference type="EMBL" id="CP041046">
    <property type="protein sequence ID" value="QDE38151.1"/>
    <property type="molecule type" value="Genomic_DNA"/>
</dbReference>
<reference evidence="1 2" key="1">
    <citation type="submission" date="2019-06" db="EMBL/GenBank/DDBJ databases">
        <title>A complete genome sequence for Luteibacter pinisoli MAH-14.</title>
        <authorList>
            <person name="Baltrus D.A."/>
        </authorList>
    </citation>
    <scope>NUCLEOTIDE SEQUENCE [LARGE SCALE GENOMIC DNA]</scope>
    <source>
        <strain evidence="1 2">MAH-14</strain>
    </source>
</reference>
<dbReference type="Pfam" id="PF11655">
    <property type="entry name" value="DUF2589"/>
    <property type="match status" value="1"/>
</dbReference>
<sequence>MSIRKRRNVMSIAEQFRGLPMGDLVGAPLMAACDAQVRLAQATAEFISKVGFEQDETGNATGKTRTSEFKFSRPVQDAEGKWMDEAVEMSVPLLSIVKVPTLAVETVDITFDMEVKASSTDKSSRDTSASFGASWGGFGAKVSVSGSVTAHKENTRTSDNSAKYHVNVQARDGGMPEGLARVMDILQTAVVPKTGKLTAPAEA</sequence>
<dbReference type="KEGG" id="lpy:FIV34_02515"/>
<dbReference type="Proteomes" id="UP000316093">
    <property type="component" value="Chromosome"/>
</dbReference>
<accession>A0A4Y5YYY9</accession>